<protein>
    <recommendedName>
        <fullName evidence="4">BTB domain-containing protein</fullName>
    </recommendedName>
</protein>
<feature type="region of interest" description="Disordered" evidence="3">
    <location>
        <begin position="43"/>
        <end position="67"/>
    </location>
</feature>
<proteinExistence type="predicted"/>
<dbReference type="OMA" id="TRASFMD"/>
<dbReference type="Proteomes" id="UP000243459">
    <property type="component" value="Chromosome 2"/>
</dbReference>
<dbReference type="Pfam" id="PF00651">
    <property type="entry name" value="BTB"/>
    <property type="match status" value="1"/>
</dbReference>
<feature type="domain" description="BTB" evidence="4">
    <location>
        <begin position="105"/>
        <end position="174"/>
    </location>
</feature>
<evidence type="ECO:0000259" key="4">
    <source>
        <dbReference type="PROSITE" id="PS50097"/>
    </source>
</evidence>
<dbReference type="AlphaFoldDB" id="A0A5P1FKK6"/>
<dbReference type="SUPFAM" id="SSF54695">
    <property type="entry name" value="POZ domain"/>
    <property type="match status" value="1"/>
</dbReference>
<evidence type="ECO:0000256" key="3">
    <source>
        <dbReference type="SAM" id="MobiDB-lite"/>
    </source>
</evidence>
<name>A0A5P1FKK6_ASPOF</name>
<sequence length="283" mass="31188">MDCCICSPMIAVYRPPRNTICSRCYEGARSMVDFFKDVEIPGGAGDQKATGSEKSIPGSGPGSSSMGMLDVYKKMKDHREKEGQLNERLGFVDGLLGAFREGIHTDILVQGGSGPPIPAHRALLATRSEIFKTVLSSDECKAPADGTISLPELSHEELQCLLEFLYCGTLKPDDKANNHLYSLLIAADKYDIPYLKSFCEVRILRSLGPANALRVLEVSEICSNAKLKEEAMNSVVKHMEDVVLSRAYDAFAVKNAHLCVEITRALLMEMKTKRDDQTFIDSF</sequence>
<accession>A0A5P1FKK6</accession>
<dbReference type="EMBL" id="CM007382">
    <property type="protein sequence ID" value="ONK77211.1"/>
    <property type="molecule type" value="Genomic_DNA"/>
</dbReference>
<dbReference type="CDD" id="cd18186">
    <property type="entry name" value="BTB_POZ_ZBTB_KLHL-like"/>
    <property type="match status" value="1"/>
</dbReference>
<dbReference type="InterPro" id="IPR000210">
    <property type="entry name" value="BTB/POZ_dom"/>
</dbReference>
<evidence type="ECO:0000256" key="1">
    <source>
        <dbReference type="ARBA" id="ARBA00002668"/>
    </source>
</evidence>
<organism evidence="5 6">
    <name type="scientific">Asparagus officinalis</name>
    <name type="common">Garden asparagus</name>
    <dbReference type="NCBI Taxonomy" id="4686"/>
    <lineage>
        <taxon>Eukaryota</taxon>
        <taxon>Viridiplantae</taxon>
        <taxon>Streptophyta</taxon>
        <taxon>Embryophyta</taxon>
        <taxon>Tracheophyta</taxon>
        <taxon>Spermatophyta</taxon>
        <taxon>Magnoliopsida</taxon>
        <taxon>Liliopsida</taxon>
        <taxon>Asparagales</taxon>
        <taxon>Asparagaceae</taxon>
        <taxon>Asparagoideae</taxon>
        <taxon>Asparagus</taxon>
    </lineage>
</organism>
<dbReference type="PANTHER" id="PTHR47274">
    <property type="entry name" value="BTB/POZ DOMAIN CONTAINING PROTEIN, EXPRESSED-RELATED"/>
    <property type="match status" value="1"/>
</dbReference>
<dbReference type="OrthoDB" id="6359943at2759"/>
<dbReference type="Gramene" id="ONK77211">
    <property type="protein sequence ID" value="ONK77211"/>
    <property type="gene ID" value="A4U43_C02F4230"/>
</dbReference>
<dbReference type="SMART" id="SM00225">
    <property type="entry name" value="BTB"/>
    <property type="match status" value="1"/>
</dbReference>
<evidence type="ECO:0000313" key="6">
    <source>
        <dbReference type="Proteomes" id="UP000243459"/>
    </source>
</evidence>
<comment type="function">
    <text evidence="1">May act as a substrate-specific adapter of an E3 ubiquitin-protein ligase complex (CUL3-RBX1-BTB) which mediates the ubiquitination and subsequent proteasomal degradation of target proteins.</text>
</comment>
<evidence type="ECO:0000256" key="2">
    <source>
        <dbReference type="ARBA" id="ARBA00004906"/>
    </source>
</evidence>
<keyword evidence="6" id="KW-1185">Reference proteome</keyword>
<evidence type="ECO:0000313" key="5">
    <source>
        <dbReference type="EMBL" id="ONK77211.1"/>
    </source>
</evidence>
<dbReference type="Gene3D" id="1.25.40.420">
    <property type="match status" value="1"/>
</dbReference>
<comment type="pathway">
    <text evidence="2">Protein modification; protein ubiquitination.</text>
</comment>
<dbReference type="PROSITE" id="PS50097">
    <property type="entry name" value="BTB"/>
    <property type="match status" value="1"/>
</dbReference>
<dbReference type="InterPro" id="IPR044784">
    <property type="entry name" value="At1g01640-like"/>
</dbReference>
<dbReference type="Gene3D" id="3.30.710.10">
    <property type="entry name" value="Potassium Channel Kv1.1, Chain A"/>
    <property type="match status" value="1"/>
</dbReference>
<dbReference type="InterPro" id="IPR011333">
    <property type="entry name" value="SKP1/BTB/POZ_sf"/>
</dbReference>
<reference evidence="6" key="1">
    <citation type="journal article" date="2017" name="Nat. Commun.">
        <title>The asparagus genome sheds light on the origin and evolution of a young Y chromosome.</title>
        <authorList>
            <person name="Harkess A."/>
            <person name="Zhou J."/>
            <person name="Xu C."/>
            <person name="Bowers J.E."/>
            <person name="Van der Hulst R."/>
            <person name="Ayyampalayam S."/>
            <person name="Mercati F."/>
            <person name="Riccardi P."/>
            <person name="McKain M.R."/>
            <person name="Kakrana A."/>
            <person name="Tang H."/>
            <person name="Ray J."/>
            <person name="Groenendijk J."/>
            <person name="Arikit S."/>
            <person name="Mathioni S.M."/>
            <person name="Nakano M."/>
            <person name="Shan H."/>
            <person name="Telgmann-Rauber A."/>
            <person name="Kanno A."/>
            <person name="Yue Z."/>
            <person name="Chen H."/>
            <person name="Li W."/>
            <person name="Chen Y."/>
            <person name="Xu X."/>
            <person name="Zhang Y."/>
            <person name="Luo S."/>
            <person name="Chen H."/>
            <person name="Gao J."/>
            <person name="Mao Z."/>
            <person name="Pires J.C."/>
            <person name="Luo M."/>
            <person name="Kudrna D."/>
            <person name="Wing R.A."/>
            <person name="Meyers B.C."/>
            <person name="Yi K."/>
            <person name="Kong H."/>
            <person name="Lavrijsen P."/>
            <person name="Sunseri F."/>
            <person name="Falavigna A."/>
            <person name="Ye Y."/>
            <person name="Leebens-Mack J.H."/>
            <person name="Chen G."/>
        </authorList>
    </citation>
    <scope>NUCLEOTIDE SEQUENCE [LARGE SCALE GENOMIC DNA]</scope>
    <source>
        <strain evidence="6">cv. DH0086</strain>
    </source>
</reference>
<dbReference type="PANTHER" id="PTHR47274:SF1">
    <property type="entry name" value="BTB_POZ DOMAIN CONTAINING PROTEIN, EXPRESSED"/>
    <property type="match status" value="1"/>
</dbReference>
<gene>
    <name evidence="5" type="ORF">A4U43_C02F4230</name>
</gene>